<evidence type="ECO:0000259" key="1">
    <source>
        <dbReference type="Pfam" id="PF17921"/>
    </source>
</evidence>
<gene>
    <name evidence="2" type="ORF">LSH36_261g00037</name>
</gene>
<comment type="caution">
    <text evidence="2">The sequence shown here is derived from an EMBL/GenBank/DDBJ whole genome shotgun (WGS) entry which is preliminary data.</text>
</comment>
<proteinExistence type="predicted"/>
<dbReference type="AlphaFoldDB" id="A0AAD9JM97"/>
<dbReference type="PANTHER" id="PTHR37984">
    <property type="entry name" value="PROTEIN CBG26694"/>
    <property type="match status" value="1"/>
</dbReference>
<feature type="domain" description="Integrase zinc-binding" evidence="1">
    <location>
        <begin position="6"/>
        <end position="41"/>
    </location>
</feature>
<evidence type="ECO:0000313" key="2">
    <source>
        <dbReference type="EMBL" id="KAK2154650.1"/>
    </source>
</evidence>
<protein>
    <recommendedName>
        <fullName evidence="1">Integrase zinc-binding domain-containing protein</fullName>
    </recommendedName>
</protein>
<dbReference type="InterPro" id="IPR050951">
    <property type="entry name" value="Retrovirus_Pol_polyprotein"/>
</dbReference>
<evidence type="ECO:0000313" key="3">
    <source>
        <dbReference type="Proteomes" id="UP001208570"/>
    </source>
</evidence>
<keyword evidence="3" id="KW-1185">Reference proteome</keyword>
<dbReference type="InterPro" id="IPR041588">
    <property type="entry name" value="Integrase_H2C2"/>
</dbReference>
<dbReference type="Proteomes" id="UP001208570">
    <property type="component" value="Unassembled WGS sequence"/>
</dbReference>
<name>A0AAD9JM97_9ANNE</name>
<reference evidence="2" key="1">
    <citation type="journal article" date="2023" name="Mol. Biol. Evol.">
        <title>Third-Generation Sequencing Reveals the Adaptive Role of the Epigenome in Three Deep-Sea Polychaetes.</title>
        <authorList>
            <person name="Perez M."/>
            <person name="Aroh O."/>
            <person name="Sun Y."/>
            <person name="Lan Y."/>
            <person name="Juniper S.K."/>
            <person name="Young C.R."/>
            <person name="Angers B."/>
            <person name="Qian P.Y."/>
        </authorList>
    </citation>
    <scope>NUCLEOTIDE SEQUENCE</scope>
    <source>
        <strain evidence="2">P08H-3</strain>
    </source>
</reference>
<dbReference type="Gene3D" id="1.10.340.70">
    <property type="match status" value="1"/>
</dbReference>
<dbReference type="Pfam" id="PF17921">
    <property type="entry name" value="Integrase_H2C2"/>
    <property type="match status" value="1"/>
</dbReference>
<dbReference type="EMBL" id="JAODUP010000261">
    <property type="protein sequence ID" value="KAK2154650.1"/>
    <property type="molecule type" value="Genomic_DNA"/>
</dbReference>
<accession>A0AAD9JM97</accession>
<dbReference type="PANTHER" id="PTHR37984:SF5">
    <property type="entry name" value="PROTEIN NYNRIN-LIKE"/>
    <property type="match status" value="1"/>
</dbReference>
<sequence>MKLLEGRLGINKWMHRTGQSLWWPGMGCDLQQYVSQCQYCSSTTLTQHTEPLKATPLPAHPWQSSAADLYVTKGNK</sequence>
<organism evidence="2 3">
    <name type="scientific">Paralvinella palmiformis</name>
    <dbReference type="NCBI Taxonomy" id="53620"/>
    <lineage>
        <taxon>Eukaryota</taxon>
        <taxon>Metazoa</taxon>
        <taxon>Spiralia</taxon>
        <taxon>Lophotrochozoa</taxon>
        <taxon>Annelida</taxon>
        <taxon>Polychaeta</taxon>
        <taxon>Sedentaria</taxon>
        <taxon>Canalipalpata</taxon>
        <taxon>Terebellida</taxon>
        <taxon>Terebelliformia</taxon>
        <taxon>Alvinellidae</taxon>
        <taxon>Paralvinella</taxon>
    </lineage>
</organism>